<sequence>MAYKDIVPVGTGLIICATSFALGVIYANLPYDYFTLWTFDPNGIERSVAHYSAWANAPMRVHHILHVVALLGLSGCFIKLYKPHPEIKYFEYGTLGLMMVAIVIYLTNLRIGVNSALTGLWGDVDMATGINVMAASQFMMVVALFGVLILQGGLYYAEWYDKKIQHEFLEKERARAEARAEAAADAETKEVPSATASGAEPKKTEVKKTEKKKSKKKA</sequence>
<name>A0AA91PVQ2_CLALS</name>
<evidence type="ECO:0000256" key="2">
    <source>
        <dbReference type="SAM" id="Phobius"/>
    </source>
</evidence>
<feature type="transmembrane region" description="Helical" evidence="2">
    <location>
        <begin position="61"/>
        <end position="80"/>
    </location>
</feature>
<dbReference type="Proteomes" id="UP000195602">
    <property type="component" value="Unassembled WGS sequence"/>
</dbReference>
<dbReference type="InterPro" id="IPR013248">
    <property type="entry name" value="Psh3/Shr3"/>
</dbReference>
<reference evidence="3 4" key="1">
    <citation type="submission" date="2017-04" db="EMBL/GenBank/DDBJ databases">
        <title>Draft genome of the yeast Clavispora lusitaniae type strain CBS 6936.</title>
        <authorList>
            <person name="Durrens P."/>
            <person name="Klopp C."/>
            <person name="Biteau N."/>
            <person name="Fitton-Ouhabi V."/>
            <person name="Dementhon K."/>
            <person name="Accoceberry I."/>
            <person name="Sherman D.J."/>
            <person name="Noel T."/>
        </authorList>
    </citation>
    <scope>NUCLEOTIDE SEQUENCE [LARGE SCALE GENOMIC DNA]</scope>
    <source>
        <strain evidence="3 4">CBS 6936</strain>
    </source>
</reference>
<feature type="transmembrane region" description="Helical" evidence="2">
    <location>
        <begin position="92"/>
        <end position="113"/>
    </location>
</feature>
<gene>
    <name evidence="3" type="ORF">A9F13_29g00253</name>
</gene>
<feature type="transmembrane region" description="Helical" evidence="2">
    <location>
        <begin position="7"/>
        <end position="29"/>
    </location>
</feature>
<feature type="region of interest" description="Disordered" evidence="1">
    <location>
        <begin position="179"/>
        <end position="218"/>
    </location>
</feature>
<dbReference type="GO" id="GO:0005789">
    <property type="term" value="C:endoplasmic reticulum membrane"/>
    <property type="evidence" value="ECO:0007669"/>
    <property type="project" value="TreeGrafter"/>
</dbReference>
<evidence type="ECO:0000256" key="1">
    <source>
        <dbReference type="SAM" id="MobiDB-lite"/>
    </source>
</evidence>
<feature type="compositionally biased region" description="Basic and acidic residues" evidence="1">
    <location>
        <begin position="179"/>
        <end position="190"/>
    </location>
</feature>
<feature type="compositionally biased region" description="Basic residues" evidence="1">
    <location>
        <begin position="209"/>
        <end position="218"/>
    </location>
</feature>
<dbReference type="GO" id="GO:0006888">
    <property type="term" value="P:endoplasmic reticulum to Golgi vesicle-mediated transport"/>
    <property type="evidence" value="ECO:0007669"/>
    <property type="project" value="TreeGrafter"/>
</dbReference>
<dbReference type="SMART" id="SM00786">
    <property type="entry name" value="SHR3_chaperone"/>
    <property type="match status" value="1"/>
</dbReference>
<keyword evidence="2" id="KW-1133">Transmembrane helix</keyword>
<dbReference type="OMA" id="ANMLFDG"/>
<dbReference type="PANTHER" id="PTHR28228:SF1">
    <property type="entry name" value="SECRETORY COMPONENT PROTEIN SHR3"/>
    <property type="match status" value="1"/>
</dbReference>
<feature type="transmembrane region" description="Helical" evidence="2">
    <location>
        <begin position="133"/>
        <end position="157"/>
    </location>
</feature>
<dbReference type="GO" id="GO:0051082">
    <property type="term" value="F:unfolded protein binding"/>
    <property type="evidence" value="ECO:0007669"/>
    <property type="project" value="TreeGrafter"/>
</dbReference>
<comment type="caution">
    <text evidence="3">The sequence shown here is derived from an EMBL/GenBank/DDBJ whole genome shotgun (WGS) entry which is preliminary data.</text>
</comment>
<dbReference type="PANTHER" id="PTHR28228">
    <property type="entry name" value="SECRETORY COMPONENT PROTEIN SHR3"/>
    <property type="match status" value="1"/>
</dbReference>
<keyword evidence="2" id="KW-0812">Transmembrane</keyword>
<evidence type="ECO:0000313" key="3">
    <source>
        <dbReference type="EMBL" id="OVF04015.1"/>
    </source>
</evidence>
<dbReference type="KEGG" id="clus:A9F13_29g00253"/>
<dbReference type="AlphaFoldDB" id="A0AA91PVQ2"/>
<proteinExistence type="predicted"/>
<keyword evidence="2" id="KW-0472">Membrane</keyword>
<protein>
    <submittedName>
        <fullName evidence="3">Secretory component protein</fullName>
    </submittedName>
</protein>
<organism evidence="3 4">
    <name type="scientific">Clavispora lusitaniae</name>
    <name type="common">Candida lusitaniae</name>
    <dbReference type="NCBI Taxonomy" id="36911"/>
    <lineage>
        <taxon>Eukaryota</taxon>
        <taxon>Fungi</taxon>
        <taxon>Dikarya</taxon>
        <taxon>Ascomycota</taxon>
        <taxon>Saccharomycotina</taxon>
        <taxon>Pichiomycetes</taxon>
        <taxon>Metschnikowiaceae</taxon>
        <taxon>Clavispora</taxon>
    </lineage>
</organism>
<dbReference type="PIRSF" id="PIRSF029187">
    <property type="entry name" value="Shr3_AAP_chap"/>
    <property type="match status" value="1"/>
</dbReference>
<dbReference type="Pfam" id="PF08229">
    <property type="entry name" value="SHR3_chaperone"/>
    <property type="match status" value="1"/>
</dbReference>
<dbReference type="EMBL" id="LYUB02000029">
    <property type="protein sequence ID" value="OVF04015.1"/>
    <property type="molecule type" value="Genomic_DNA"/>
</dbReference>
<evidence type="ECO:0000313" key="4">
    <source>
        <dbReference type="Proteomes" id="UP000195602"/>
    </source>
</evidence>
<accession>A0AA91PVQ2</accession>